<sequence>MQCNFSFSLILKGCSGNRIAFFVALKTYLIIVDFGSNKSDSCENTVILG</sequence>
<name>E4T2M9_PALPW</name>
<dbReference type="Proteomes" id="UP000008718">
    <property type="component" value="Chromosome"/>
</dbReference>
<keyword evidence="2" id="KW-1185">Reference proteome</keyword>
<dbReference type="KEGG" id="ppn:Palpr_0819"/>
<protein>
    <submittedName>
        <fullName evidence="1">Uncharacterized protein</fullName>
    </submittedName>
</protein>
<proteinExistence type="predicted"/>
<dbReference type="STRING" id="694427.Palpr_0819"/>
<reference key="1">
    <citation type="submission" date="2010-11" db="EMBL/GenBank/DDBJ databases">
        <title>The complete genome of Paludibacter propionicigenes DSM 17365.</title>
        <authorList>
            <consortium name="US DOE Joint Genome Institute (JGI-PGF)"/>
            <person name="Lucas S."/>
            <person name="Copeland A."/>
            <person name="Lapidus A."/>
            <person name="Bruce D."/>
            <person name="Goodwin L."/>
            <person name="Pitluck S."/>
            <person name="Kyrpides N."/>
            <person name="Mavromatis K."/>
            <person name="Ivanova N."/>
            <person name="Munk A.C."/>
            <person name="Brettin T."/>
            <person name="Detter J.C."/>
            <person name="Han C."/>
            <person name="Tapia R."/>
            <person name="Land M."/>
            <person name="Hauser L."/>
            <person name="Markowitz V."/>
            <person name="Cheng J.-F."/>
            <person name="Hugenholtz P."/>
            <person name="Woyke T."/>
            <person name="Wu D."/>
            <person name="Gronow S."/>
            <person name="Wellnitz S."/>
            <person name="Brambilla E."/>
            <person name="Klenk H.-P."/>
            <person name="Eisen J.A."/>
        </authorList>
    </citation>
    <scope>NUCLEOTIDE SEQUENCE</scope>
    <source>
        <strain>WB4</strain>
    </source>
</reference>
<dbReference type="AlphaFoldDB" id="E4T2M9"/>
<reference evidence="1 2" key="2">
    <citation type="journal article" date="2011" name="Stand. Genomic Sci.">
        <title>Complete genome sequence of Paludibacter propionicigenes type strain (WB4).</title>
        <authorList>
            <person name="Gronow S."/>
            <person name="Munk C."/>
            <person name="Lapidus A."/>
            <person name="Nolan M."/>
            <person name="Lucas S."/>
            <person name="Hammon N."/>
            <person name="Deshpande S."/>
            <person name="Cheng J.F."/>
            <person name="Tapia R."/>
            <person name="Han C."/>
            <person name="Goodwin L."/>
            <person name="Pitluck S."/>
            <person name="Liolios K."/>
            <person name="Ivanova N."/>
            <person name="Mavromatis K."/>
            <person name="Mikhailova N."/>
            <person name="Pati A."/>
            <person name="Chen A."/>
            <person name="Palaniappan K."/>
            <person name="Land M."/>
            <person name="Hauser L."/>
            <person name="Chang Y.J."/>
            <person name="Jeffries C.D."/>
            <person name="Brambilla E."/>
            <person name="Rohde M."/>
            <person name="Goker M."/>
            <person name="Detter J.C."/>
            <person name="Woyke T."/>
            <person name="Bristow J."/>
            <person name="Eisen J.A."/>
            <person name="Markowitz V."/>
            <person name="Hugenholtz P."/>
            <person name="Kyrpides N.C."/>
            <person name="Klenk H.P."/>
        </authorList>
    </citation>
    <scope>NUCLEOTIDE SEQUENCE [LARGE SCALE GENOMIC DNA]</scope>
    <source>
        <strain evidence="2">DSM 17365 / JCM 13257 / WB4</strain>
    </source>
</reference>
<organism evidence="1 2">
    <name type="scientific">Paludibacter propionicigenes (strain DSM 17365 / JCM 13257 / WB4)</name>
    <dbReference type="NCBI Taxonomy" id="694427"/>
    <lineage>
        <taxon>Bacteria</taxon>
        <taxon>Pseudomonadati</taxon>
        <taxon>Bacteroidota</taxon>
        <taxon>Bacteroidia</taxon>
        <taxon>Bacteroidales</taxon>
        <taxon>Paludibacteraceae</taxon>
        <taxon>Paludibacter</taxon>
    </lineage>
</organism>
<evidence type="ECO:0000313" key="2">
    <source>
        <dbReference type="Proteomes" id="UP000008718"/>
    </source>
</evidence>
<accession>E4T2M9</accession>
<evidence type="ECO:0000313" key="1">
    <source>
        <dbReference type="EMBL" id="ADQ78973.1"/>
    </source>
</evidence>
<dbReference type="EMBL" id="CP002345">
    <property type="protein sequence ID" value="ADQ78973.1"/>
    <property type="molecule type" value="Genomic_DNA"/>
</dbReference>
<gene>
    <name evidence="1" type="ordered locus">Palpr_0819</name>
</gene>
<dbReference type="HOGENOM" id="CLU_3138626_0_0_10"/>